<evidence type="ECO:0000313" key="1">
    <source>
        <dbReference type="EMBL" id="MEQ2193569.1"/>
    </source>
</evidence>
<keyword evidence="2" id="KW-1185">Reference proteome</keyword>
<gene>
    <name evidence="1" type="ORF">XENOCAPTIV_004221</name>
</gene>
<protein>
    <submittedName>
        <fullName evidence="1">Uncharacterized protein</fullName>
    </submittedName>
</protein>
<dbReference type="Proteomes" id="UP001434883">
    <property type="component" value="Unassembled WGS sequence"/>
</dbReference>
<reference evidence="1 2" key="1">
    <citation type="submission" date="2021-06" db="EMBL/GenBank/DDBJ databases">
        <authorList>
            <person name="Palmer J.M."/>
        </authorList>
    </citation>
    <scope>NUCLEOTIDE SEQUENCE [LARGE SCALE GENOMIC DNA]</scope>
    <source>
        <strain evidence="1 2">XC_2019</strain>
        <tissue evidence="1">Muscle</tissue>
    </source>
</reference>
<dbReference type="EMBL" id="JAHRIN010008547">
    <property type="protein sequence ID" value="MEQ2193569.1"/>
    <property type="molecule type" value="Genomic_DNA"/>
</dbReference>
<evidence type="ECO:0000313" key="2">
    <source>
        <dbReference type="Proteomes" id="UP001434883"/>
    </source>
</evidence>
<organism evidence="1 2">
    <name type="scientific">Xenoophorus captivus</name>
    <dbReference type="NCBI Taxonomy" id="1517983"/>
    <lineage>
        <taxon>Eukaryota</taxon>
        <taxon>Metazoa</taxon>
        <taxon>Chordata</taxon>
        <taxon>Craniata</taxon>
        <taxon>Vertebrata</taxon>
        <taxon>Euteleostomi</taxon>
        <taxon>Actinopterygii</taxon>
        <taxon>Neopterygii</taxon>
        <taxon>Teleostei</taxon>
        <taxon>Neoteleostei</taxon>
        <taxon>Acanthomorphata</taxon>
        <taxon>Ovalentaria</taxon>
        <taxon>Atherinomorphae</taxon>
        <taxon>Cyprinodontiformes</taxon>
        <taxon>Goodeidae</taxon>
        <taxon>Xenoophorus</taxon>
    </lineage>
</organism>
<accession>A0ABV0QCN7</accession>
<sequence>MLKMRGIRQETALWYHRRSAEAGFKGFLFRSAGSIVGVSSCSDILDPAGVGSLDINHNVSAPAHRKNVRPTCFDVWIRAARTCGTFVPSVWVGLRKKQRHLLEI</sequence>
<comment type="caution">
    <text evidence="1">The sequence shown here is derived from an EMBL/GenBank/DDBJ whole genome shotgun (WGS) entry which is preliminary data.</text>
</comment>
<proteinExistence type="predicted"/>
<name>A0ABV0QCN7_9TELE</name>